<evidence type="ECO:0000313" key="3">
    <source>
        <dbReference type="Proteomes" id="UP001054945"/>
    </source>
</evidence>
<dbReference type="Proteomes" id="UP001054945">
    <property type="component" value="Unassembled WGS sequence"/>
</dbReference>
<feature type="compositionally biased region" description="Basic and acidic residues" evidence="1">
    <location>
        <begin position="36"/>
        <end position="45"/>
    </location>
</feature>
<sequence>MQHRIDCGEKAAAETSSQLAVTNQNPQTSYFLFPDWPHDQERQSESTHLQHPSETNYLIANQNPQCSEDLNPEHSANAPTPVAEPYFLPGFQQTFGQRNALTNQMAHPPNASCQMECSGISRMEEMYPHLTSDFNENFDASANRISPV</sequence>
<accession>A0AAV4WVG6</accession>
<keyword evidence="3" id="KW-1185">Reference proteome</keyword>
<dbReference type="AlphaFoldDB" id="A0AAV4WVG6"/>
<comment type="caution">
    <text evidence="2">The sequence shown here is derived from an EMBL/GenBank/DDBJ whole genome shotgun (WGS) entry which is preliminary data.</text>
</comment>
<dbReference type="EMBL" id="BPLR01016691">
    <property type="protein sequence ID" value="GIY85799.1"/>
    <property type="molecule type" value="Genomic_DNA"/>
</dbReference>
<feature type="region of interest" description="Disordered" evidence="1">
    <location>
        <begin position="35"/>
        <end position="85"/>
    </location>
</feature>
<evidence type="ECO:0000313" key="2">
    <source>
        <dbReference type="EMBL" id="GIY85799.1"/>
    </source>
</evidence>
<gene>
    <name evidence="2" type="ORF">CEXT_798451</name>
</gene>
<evidence type="ECO:0000256" key="1">
    <source>
        <dbReference type="SAM" id="MobiDB-lite"/>
    </source>
</evidence>
<proteinExistence type="predicted"/>
<organism evidence="2 3">
    <name type="scientific">Caerostris extrusa</name>
    <name type="common">Bark spider</name>
    <name type="synonym">Caerostris bankana</name>
    <dbReference type="NCBI Taxonomy" id="172846"/>
    <lineage>
        <taxon>Eukaryota</taxon>
        <taxon>Metazoa</taxon>
        <taxon>Ecdysozoa</taxon>
        <taxon>Arthropoda</taxon>
        <taxon>Chelicerata</taxon>
        <taxon>Arachnida</taxon>
        <taxon>Araneae</taxon>
        <taxon>Araneomorphae</taxon>
        <taxon>Entelegynae</taxon>
        <taxon>Araneoidea</taxon>
        <taxon>Araneidae</taxon>
        <taxon>Caerostris</taxon>
    </lineage>
</organism>
<reference evidence="2 3" key="1">
    <citation type="submission" date="2021-06" db="EMBL/GenBank/DDBJ databases">
        <title>Caerostris extrusa draft genome.</title>
        <authorList>
            <person name="Kono N."/>
            <person name="Arakawa K."/>
        </authorList>
    </citation>
    <scope>NUCLEOTIDE SEQUENCE [LARGE SCALE GENOMIC DNA]</scope>
</reference>
<name>A0AAV4WVG6_CAEEX</name>
<feature type="compositionally biased region" description="Polar residues" evidence="1">
    <location>
        <begin position="46"/>
        <end position="68"/>
    </location>
</feature>
<protein>
    <submittedName>
        <fullName evidence="2">Uncharacterized protein</fullName>
    </submittedName>
</protein>